<keyword evidence="1" id="KW-0446">Lipid-binding</keyword>
<dbReference type="InterPro" id="IPR050270">
    <property type="entry name" value="DegV_domain_contain"/>
</dbReference>
<gene>
    <name evidence="2" type="ORF">BKA23_2127</name>
</gene>
<dbReference type="Gene3D" id="3.40.50.10170">
    <property type="match status" value="1"/>
</dbReference>
<dbReference type="Proteomes" id="UP000318297">
    <property type="component" value="Unassembled WGS sequence"/>
</dbReference>
<evidence type="ECO:0000256" key="1">
    <source>
        <dbReference type="ARBA" id="ARBA00023121"/>
    </source>
</evidence>
<proteinExistence type="predicted"/>
<dbReference type="NCBIfam" id="TIGR00762">
    <property type="entry name" value="DegV"/>
    <property type="match status" value="1"/>
</dbReference>
<dbReference type="Pfam" id="PF02645">
    <property type="entry name" value="DegV"/>
    <property type="match status" value="1"/>
</dbReference>
<dbReference type="SUPFAM" id="SSF82549">
    <property type="entry name" value="DAK1/DegV-like"/>
    <property type="match status" value="1"/>
</dbReference>
<dbReference type="PROSITE" id="PS51482">
    <property type="entry name" value="DEGV"/>
    <property type="match status" value="1"/>
</dbReference>
<dbReference type="GO" id="GO:0008289">
    <property type="term" value="F:lipid binding"/>
    <property type="evidence" value="ECO:0007669"/>
    <property type="project" value="UniProtKB-KW"/>
</dbReference>
<name>A0A561ECG4_9MICO</name>
<evidence type="ECO:0000313" key="3">
    <source>
        <dbReference type="Proteomes" id="UP000318297"/>
    </source>
</evidence>
<evidence type="ECO:0000313" key="2">
    <source>
        <dbReference type="EMBL" id="TWE13298.1"/>
    </source>
</evidence>
<dbReference type="PANTHER" id="PTHR33434:SF2">
    <property type="entry name" value="FATTY ACID-BINDING PROTEIN TM_1468"/>
    <property type="match status" value="1"/>
</dbReference>
<dbReference type="RefSeq" id="WP_145227774.1">
    <property type="nucleotide sequence ID" value="NZ_VIVQ01000001.1"/>
</dbReference>
<dbReference type="InterPro" id="IPR003797">
    <property type="entry name" value="DegV"/>
</dbReference>
<accession>A0A561ECG4</accession>
<dbReference type="EMBL" id="VIVQ01000001">
    <property type="protein sequence ID" value="TWE13298.1"/>
    <property type="molecule type" value="Genomic_DNA"/>
</dbReference>
<dbReference type="OrthoDB" id="9760324at2"/>
<dbReference type="PANTHER" id="PTHR33434">
    <property type="entry name" value="DEGV DOMAIN-CONTAINING PROTEIN DR_1986-RELATED"/>
    <property type="match status" value="1"/>
</dbReference>
<sequence length="299" mass="30824">MTVAVVTDSTAYLPVDLAARHGIHVIPLQVAVGGVSHEEGRDVTSEQIATALREFVPVSTSRPAPAAFSRMYAELSDAGAEAIVSIHLSAQMSATLSAAELASASAPVPVTVVDSETIGMAMGFAVLAAADLAAAGGDAGAVAEAARRHAQASTTVFYVDTLEHLRRGGRIGRASAMVGSALAIKPLLTVRDGHIEPLERVRTASKALARLEAHAQAAATELGRRDDVDGVDVAVHQLDSRDRAEVLAERLAREIPEVGRVLMVEVGAVVGAHVGPGTLAVVVAPRPSAHRSSISDDLS</sequence>
<organism evidence="2 3">
    <name type="scientific">Rudaeicoccus suwonensis</name>
    <dbReference type="NCBI Taxonomy" id="657409"/>
    <lineage>
        <taxon>Bacteria</taxon>
        <taxon>Bacillati</taxon>
        <taxon>Actinomycetota</taxon>
        <taxon>Actinomycetes</taxon>
        <taxon>Micrococcales</taxon>
        <taxon>Dermacoccaceae</taxon>
        <taxon>Rudaeicoccus</taxon>
    </lineage>
</organism>
<reference evidence="2 3" key="1">
    <citation type="submission" date="2019-06" db="EMBL/GenBank/DDBJ databases">
        <title>Sequencing the genomes of 1000 actinobacteria strains.</title>
        <authorList>
            <person name="Klenk H.-P."/>
        </authorList>
    </citation>
    <scope>NUCLEOTIDE SEQUENCE [LARGE SCALE GENOMIC DNA]</scope>
    <source>
        <strain evidence="2 3">DSM 19560</strain>
    </source>
</reference>
<comment type="caution">
    <text evidence="2">The sequence shown here is derived from an EMBL/GenBank/DDBJ whole genome shotgun (WGS) entry which is preliminary data.</text>
</comment>
<dbReference type="InterPro" id="IPR043168">
    <property type="entry name" value="DegV_C"/>
</dbReference>
<keyword evidence="3" id="KW-1185">Reference proteome</keyword>
<dbReference type="Gene3D" id="3.30.1180.10">
    <property type="match status" value="1"/>
</dbReference>
<dbReference type="AlphaFoldDB" id="A0A561ECG4"/>
<protein>
    <submittedName>
        <fullName evidence="2">DegV family protein with EDD domain</fullName>
    </submittedName>
</protein>